<dbReference type="AlphaFoldDB" id="A0A8J8W1Z5"/>
<evidence type="ECO:0000313" key="2">
    <source>
        <dbReference type="EMBL" id="KAF7714834.1"/>
    </source>
</evidence>
<name>A0A8J8W1Z5_9EURO</name>
<feature type="domain" description="F-box" evidence="1">
    <location>
        <begin position="38"/>
        <end position="90"/>
    </location>
</feature>
<dbReference type="OrthoDB" id="4191831at2759"/>
<dbReference type="InterPro" id="IPR001810">
    <property type="entry name" value="F-box_dom"/>
</dbReference>
<accession>A0A8J8W1Z5</accession>
<comment type="caution">
    <text evidence="2">The sequence shown here is derived from an EMBL/GenBank/DDBJ whole genome shotgun (WGS) entry which is preliminary data.</text>
</comment>
<gene>
    <name evidence="2" type="ORF">PECM_007737</name>
</gene>
<dbReference type="PROSITE" id="PS50181">
    <property type="entry name" value="FBOX"/>
    <property type="match status" value="1"/>
</dbReference>
<organism evidence="2 3">
    <name type="scientific">Penicillium ucsense</name>
    <dbReference type="NCBI Taxonomy" id="2839758"/>
    <lineage>
        <taxon>Eukaryota</taxon>
        <taxon>Fungi</taxon>
        <taxon>Dikarya</taxon>
        <taxon>Ascomycota</taxon>
        <taxon>Pezizomycotina</taxon>
        <taxon>Eurotiomycetes</taxon>
        <taxon>Eurotiomycetidae</taxon>
        <taxon>Eurotiales</taxon>
        <taxon>Aspergillaceae</taxon>
        <taxon>Penicillium</taxon>
    </lineage>
</organism>
<protein>
    <recommendedName>
        <fullName evidence="1">F-box domain-containing protein</fullName>
    </recommendedName>
</protein>
<sequence>MKQDLTDLDAISFTPRNKQNVLFRVEREDLLVAKRHMAQCLDSCPTEILQSIFDLLSSSEYRALCLVNRNLRAHAEPFLYSQIEWIWREVDVPPPVFKLLQSIVRRPDLASFIKYLVLDGKCFSDGVYRKSIPPLVTPQAEIEIDDFNAFVRNTQLPQADVWIKELQKGTIDAFVALLVAQASNIRHLSLGPAFTQRTEILGMVLRSALCQPSQMKLPTFELLEIVSVRLQTWEDRARGKSIKNTANILPLFYLPIVKSMAVSIESPSMFSWPTSYPPSPTNLVNLDLTCVREVSLGNVLAAMVNLRRLSWKWYYDFGLDDDTNKPIVELDQIGAALAHVKETLEDLSIVADIGVGGNDQFLPAIKTTGSLHEVAALTKLRRIQIPWAFLVGFVQDTNKQLLKVIPSNIEEVIITNDLRLQNDDEMEPSWPAWEWTDHAIITLLENWLRDWKEHTPFLRSISLHWTDHEFQEWDPQMRRRLTEVGAQVGIPLDIVMIESFY</sequence>
<evidence type="ECO:0000313" key="3">
    <source>
        <dbReference type="Proteomes" id="UP000631181"/>
    </source>
</evidence>
<dbReference type="Proteomes" id="UP000631181">
    <property type="component" value="Unassembled WGS sequence"/>
</dbReference>
<keyword evidence="3" id="KW-1185">Reference proteome</keyword>
<evidence type="ECO:0000259" key="1">
    <source>
        <dbReference type="PROSITE" id="PS50181"/>
    </source>
</evidence>
<reference evidence="2" key="1">
    <citation type="journal article" date="2020" name="Front. Microbiol.">
        <title>Gene regulatory networks of Penicillium echinulatum 2HH and Penicillium oxalicum 114-2 inferred by a computational biology approach.</title>
        <authorList>
            <person name="Lenz A.R."/>
            <person name="Galan-Vasquez E."/>
            <person name="Balbinot E."/>
            <person name="De Abreu F.P."/>
            <person name="De Oliveira N.S."/>
            <person name="Da Rosa L.O."/>
            <person name="De Avila E Silva S."/>
            <person name="Camassola M."/>
            <person name="Dillon A.J.P."/>
            <person name="Perez-Rueda E."/>
        </authorList>
    </citation>
    <scope>NUCLEOTIDE SEQUENCE</scope>
    <source>
        <strain evidence="2">S1M29</strain>
    </source>
</reference>
<dbReference type="EMBL" id="WIWV01000073">
    <property type="protein sequence ID" value="KAF7714834.1"/>
    <property type="molecule type" value="Genomic_DNA"/>
</dbReference>
<proteinExistence type="predicted"/>